<protein>
    <submittedName>
        <fullName evidence="1">Uncharacterized protein</fullName>
    </submittedName>
</protein>
<dbReference type="OrthoDB" id="5889969at2"/>
<evidence type="ECO:0000313" key="2">
    <source>
        <dbReference type="Proteomes" id="UP000182692"/>
    </source>
</evidence>
<reference evidence="1 2" key="1">
    <citation type="submission" date="2016-10" db="EMBL/GenBank/DDBJ databases">
        <authorList>
            <person name="de Groot N.N."/>
        </authorList>
    </citation>
    <scope>NUCLEOTIDE SEQUENCE [LARGE SCALE GENOMIC DNA]</scope>
    <source>
        <strain evidence="1 2">DSM 15893</strain>
    </source>
</reference>
<dbReference type="RefSeq" id="WP_017012890.1">
    <property type="nucleotide sequence ID" value="NZ_FOWR01000007.1"/>
</dbReference>
<dbReference type="STRING" id="1121869.SAMN03084138_01282"/>
<sequence>MKFRSSIGTIEHGSALCGELKQFLMENEPEYGASLVPNLSHISFLAKNHTGIDIDDVTHLVGNEYQLKYRYKWSIYNGCADMDLDGEESTTVSFTMDDLGSIKFNIHDNEARDTLDEF</sequence>
<organism evidence="1 2">
    <name type="scientific">Enterovibrio norvegicus DSM 15893</name>
    <dbReference type="NCBI Taxonomy" id="1121869"/>
    <lineage>
        <taxon>Bacteria</taxon>
        <taxon>Pseudomonadati</taxon>
        <taxon>Pseudomonadota</taxon>
        <taxon>Gammaproteobacteria</taxon>
        <taxon>Vibrionales</taxon>
        <taxon>Vibrionaceae</taxon>
        <taxon>Enterovibrio</taxon>
    </lineage>
</organism>
<gene>
    <name evidence="1" type="ORF">SAMN03084138_01282</name>
</gene>
<accession>A0A1I5MDT0</accession>
<name>A0A1I5MDT0_9GAMM</name>
<dbReference type="GeneID" id="35872125"/>
<dbReference type="AlphaFoldDB" id="A0A1I5MDT0"/>
<proteinExistence type="predicted"/>
<evidence type="ECO:0000313" key="1">
    <source>
        <dbReference type="EMBL" id="SFP07679.1"/>
    </source>
</evidence>
<dbReference type="EMBL" id="FOWR01000007">
    <property type="protein sequence ID" value="SFP07679.1"/>
    <property type="molecule type" value="Genomic_DNA"/>
</dbReference>
<dbReference type="Proteomes" id="UP000182692">
    <property type="component" value="Unassembled WGS sequence"/>
</dbReference>